<dbReference type="EMBL" id="QAYE01000001">
    <property type="protein sequence ID" value="PTW48946.1"/>
    <property type="molecule type" value="Genomic_DNA"/>
</dbReference>
<sequence length="58" mass="6561">MANLTPIESEFATSEDAAAYDAWFRAKVERAMASKEPSIPHDIVMAEMQAIIERARHR</sequence>
<reference evidence="2 3" key="1">
    <citation type="submission" date="2018-04" db="EMBL/GenBank/DDBJ databases">
        <title>Genomic Encyclopedia of Type Strains, Phase III (KMG-III): the genomes of soil and plant-associated and newly described type strains.</title>
        <authorList>
            <person name="Whitman W."/>
        </authorList>
    </citation>
    <scope>NUCLEOTIDE SEQUENCE [LARGE SCALE GENOMIC DNA]</scope>
    <source>
        <strain evidence="2 3">MA-olki</strain>
    </source>
</reference>
<evidence type="ECO:0000313" key="2">
    <source>
        <dbReference type="EMBL" id="PTW48946.1"/>
    </source>
</evidence>
<gene>
    <name evidence="2" type="ORF">C8J25_101447</name>
</gene>
<organism evidence="2 3">
    <name type="scientific">Sphingomonas faeni</name>
    <dbReference type="NCBI Taxonomy" id="185950"/>
    <lineage>
        <taxon>Bacteria</taxon>
        <taxon>Pseudomonadati</taxon>
        <taxon>Pseudomonadota</taxon>
        <taxon>Alphaproteobacteria</taxon>
        <taxon>Sphingomonadales</taxon>
        <taxon>Sphingomonadaceae</taxon>
        <taxon>Sphingomonas</taxon>
    </lineage>
</organism>
<dbReference type="OrthoDB" id="9799097at2"/>
<evidence type="ECO:0000259" key="1">
    <source>
        <dbReference type="Pfam" id="PF21217"/>
    </source>
</evidence>
<dbReference type="Proteomes" id="UP000244013">
    <property type="component" value="Unassembled WGS sequence"/>
</dbReference>
<proteinExistence type="predicted"/>
<comment type="caution">
    <text evidence="2">The sequence shown here is derived from an EMBL/GenBank/DDBJ whole genome shotgun (WGS) entry which is preliminary data.</text>
</comment>
<name>A0A2T5UBR8_9SPHN</name>
<dbReference type="GeneID" id="91004540"/>
<dbReference type="Gene3D" id="6.20.450.20">
    <property type="match status" value="1"/>
</dbReference>
<dbReference type="InterPro" id="IPR048851">
    <property type="entry name" value="PaaA2_dom"/>
</dbReference>
<dbReference type="Pfam" id="PF21217">
    <property type="entry name" value="PaaA2"/>
    <property type="match status" value="1"/>
</dbReference>
<protein>
    <recommendedName>
        <fullName evidence="1">Stability determinant domain-containing protein</fullName>
    </recommendedName>
</protein>
<feature type="domain" description="Stability determinant" evidence="1">
    <location>
        <begin position="15"/>
        <end position="47"/>
    </location>
</feature>
<evidence type="ECO:0000313" key="3">
    <source>
        <dbReference type="Proteomes" id="UP000244013"/>
    </source>
</evidence>
<dbReference type="RefSeq" id="WP_107952070.1">
    <property type="nucleotide sequence ID" value="NZ_QAYE01000001.1"/>
</dbReference>
<accession>A0A2T5UBR8</accession>
<dbReference type="AlphaFoldDB" id="A0A2T5UBR8"/>